<dbReference type="AlphaFoldDB" id="A0A9P4SJ86"/>
<dbReference type="InterPro" id="IPR011013">
    <property type="entry name" value="Gal_mutarotase_sf_dom"/>
</dbReference>
<dbReference type="FunFam" id="1.50.10.10:FF:000032">
    <property type="entry name" value="Vacuolar acid trehalase"/>
    <property type="match status" value="1"/>
</dbReference>
<sequence length="1018" mass="112022">MRTSLALSFATLLFNACFADGKTYETRFEGVTWDDDKWRIKTTKFDQGRFQSRMSLANGYLGINVAAVGPFFDVDEIGTFDGTAGWPLFNQRQSFATISGFWNLQPKVKMTNFEWLDQYGGESVISGVPHWAGLVVKVGNKILDANVHASQITDFSSTLDIAAGLLSWSYIWIPEDQTAIEIEYSMFVNKLYINRAALQLKLRASRDVDVTVIDVLDGNCAVRSDPVGTGYESETPTIWSAVSPNGLSDVKAYIYSTLVLGPDVNISTRSELIDAPYLSRDPSTVAQSIVVGLKEGRSSVIEKFIGGASTDAFQDPQNVASKAAAEGASAGFDAELREHSQEWASIMTGNTVDDYSISETGLLPEDENIVELQITAVTNPFSLLQQIIGVNAIEKANGNTLLDTNSITVCGLGSDCYAGYIFWDTEVWMAPGLVVAYPQAGKQIANYRVQRYPQAKENIKTAYQSSKNNTGRYSENSAAFPWTSGRFGNCTGTGPCFDYEYHLNGDIGLEFLNYYYVTGDVDFFRDELFPIFDSIASFFVETLDYNETSGKYDLANATDPDEYANHIDNPGFTMPLIQSHLTTANDLRAKFGKPRVTEWLEISEKINIPVHEPADIILEYATMDGSISVKQADVVLIDDFLDWPNSYTLSNLKYYAGKQSEYGPGMTFGVFSVVENAIAPAGCASYTYDLYASKPYIRAPWFQYSEQLLDDFETNGGTLTAFPFLTGMGGANRVAVFGYLGLKLMIDSFHINPSLPPQIPRINYRTIYWQGHAIDAVSNYTHTTLVRLDMSLETANSEYANFPIPVTVGRENTRYQLRAGETLTIPNRQVGSKTSVSGNIAQCLPASSRQDTLPGQFPLAAIDGAISTKWQPVSANITSSMTVDLSSVPFQPVIGFSFDWAESPPESFFITFSNESTAFDALEVFSLNDVEISKPYVAAEADLIVAYQSNGTNITLETPVWTGKYATLHIRGNQAHTDTNGVGATVAEWAIIGKSGQSVLESSAQSIYRSLLGRWFMT</sequence>
<dbReference type="Pfam" id="PF03636">
    <property type="entry name" value="Glyco_hydro_65N"/>
    <property type="match status" value="1"/>
</dbReference>
<dbReference type="SUPFAM" id="SSF48208">
    <property type="entry name" value="Six-hairpin glycosidases"/>
    <property type="match status" value="1"/>
</dbReference>
<dbReference type="Gene3D" id="2.70.98.40">
    <property type="entry name" value="Glycoside hydrolase, family 65, N-terminal domain"/>
    <property type="match status" value="1"/>
</dbReference>
<dbReference type="Gene3D" id="1.50.10.10">
    <property type="match status" value="1"/>
</dbReference>
<keyword evidence="4" id="KW-0378">Hydrolase</keyword>
<feature type="chain" id="PRO_5040418470" description="alpha,alpha-trehalase" evidence="6">
    <location>
        <begin position="22"/>
        <end position="1018"/>
    </location>
</feature>
<dbReference type="EMBL" id="MU006089">
    <property type="protein sequence ID" value="KAF2843289.1"/>
    <property type="molecule type" value="Genomic_DNA"/>
</dbReference>
<dbReference type="EC" id="3.2.1.28" evidence="3"/>
<evidence type="ECO:0000256" key="5">
    <source>
        <dbReference type="ARBA" id="ARBA00023180"/>
    </source>
</evidence>
<reference evidence="9" key="1">
    <citation type="journal article" date="2020" name="Stud. Mycol.">
        <title>101 Dothideomycetes genomes: a test case for predicting lifestyles and emergence of pathogens.</title>
        <authorList>
            <person name="Haridas S."/>
            <person name="Albert R."/>
            <person name="Binder M."/>
            <person name="Bloem J."/>
            <person name="Labutti K."/>
            <person name="Salamov A."/>
            <person name="Andreopoulos B."/>
            <person name="Baker S."/>
            <person name="Barry K."/>
            <person name="Bills G."/>
            <person name="Bluhm B."/>
            <person name="Cannon C."/>
            <person name="Castanera R."/>
            <person name="Culley D."/>
            <person name="Daum C."/>
            <person name="Ezra D."/>
            <person name="Gonzalez J."/>
            <person name="Henrissat B."/>
            <person name="Kuo A."/>
            <person name="Liang C."/>
            <person name="Lipzen A."/>
            <person name="Lutzoni F."/>
            <person name="Magnuson J."/>
            <person name="Mondo S."/>
            <person name="Nolan M."/>
            <person name="Ohm R."/>
            <person name="Pangilinan J."/>
            <person name="Park H.-J."/>
            <person name="Ramirez L."/>
            <person name="Alfaro M."/>
            <person name="Sun H."/>
            <person name="Tritt A."/>
            <person name="Yoshinaga Y."/>
            <person name="Zwiers L.-H."/>
            <person name="Turgeon B."/>
            <person name="Goodwin S."/>
            <person name="Spatafora J."/>
            <person name="Crous P."/>
            <person name="Grigoriev I."/>
        </authorList>
    </citation>
    <scope>NUCLEOTIDE SEQUENCE</scope>
    <source>
        <strain evidence="9">CBS 101060</strain>
    </source>
</reference>
<gene>
    <name evidence="9" type="ORF">M501DRAFT_926335</name>
</gene>
<dbReference type="InterPro" id="IPR005196">
    <property type="entry name" value="Glyco_hydro_65_N"/>
</dbReference>
<comment type="similarity">
    <text evidence="2">Belongs to the glycosyl hydrolase 65 family.</text>
</comment>
<dbReference type="InterPro" id="IPR012341">
    <property type="entry name" value="6hp_glycosidase-like_sf"/>
</dbReference>
<dbReference type="Pfam" id="PF03632">
    <property type="entry name" value="Glyco_hydro_65m"/>
    <property type="match status" value="1"/>
</dbReference>
<keyword evidence="6" id="KW-0732">Signal</keyword>
<keyword evidence="10" id="KW-1185">Reference proteome</keyword>
<dbReference type="OrthoDB" id="200349at2759"/>
<feature type="domain" description="Glycoside hydrolase family 65 central catalytic" evidence="7">
    <location>
        <begin position="406"/>
        <end position="621"/>
    </location>
</feature>
<dbReference type="PANTHER" id="PTHR11051:SF8">
    <property type="entry name" value="PROTEIN-GLUCOSYLGALACTOSYLHYDROXYLYSINE GLUCOSIDASE"/>
    <property type="match status" value="1"/>
</dbReference>
<dbReference type="SUPFAM" id="SSF74650">
    <property type="entry name" value="Galactose mutarotase-like"/>
    <property type="match status" value="1"/>
</dbReference>
<evidence type="ECO:0000256" key="6">
    <source>
        <dbReference type="SAM" id="SignalP"/>
    </source>
</evidence>
<evidence type="ECO:0000313" key="9">
    <source>
        <dbReference type="EMBL" id="KAF2843289.1"/>
    </source>
</evidence>
<dbReference type="GO" id="GO:0005993">
    <property type="term" value="P:trehalose catabolic process"/>
    <property type="evidence" value="ECO:0007669"/>
    <property type="project" value="TreeGrafter"/>
</dbReference>
<organism evidence="9 10">
    <name type="scientific">Patellaria atrata CBS 101060</name>
    <dbReference type="NCBI Taxonomy" id="1346257"/>
    <lineage>
        <taxon>Eukaryota</taxon>
        <taxon>Fungi</taxon>
        <taxon>Dikarya</taxon>
        <taxon>Ascomycota</taxon>
        <taxon>Pezizomycotina</taxon>
        <taxon>Dothideomycetes</taxon>
        <taxon>Dothideomycetes incertae sedis</taxon>
        <taxon>Patellariales</taxon>
        <taxon>Patellariaceae</taxon>
        <taxon>Patellaria</taxon>
    </lineage>
</organism>
<comment type="caution">
    <text evidence="9">The sequence shown here is derived from an EMBL/GenBank/DDBJ whole genome shotgun (WGS) entry which is preliminary data.</text>
</comment>
<dbReference type="InterPro" id="IPR037018">
    <property type="entry name" value="GH65_N"/>
</dbReference>
<dbReference type="Proteomes" id="UP000799429">
    <property type="component" value="Unassembled WGS sequence"/>
</dbReference>
<evidence type="ECO:0000256" key="3">
    <source>
        <dbReference type="ARBA" id="ARBA00012757"/>
    </source>
</evidence>
<evidence type="ECO:0000256" key="1">
    <source>
        <dbReference type="ARBA" id="ARBA00001576"/>
    </source>
</evidence>
<evidence type="ECO:0000259" key="8">
    <source>
        <dbReference type="Pfam" id="PF03636"/>
    </source>
</evidence>
<dbReference type="InterPro" id="IPR005195">
    <property type="entry name" value="Glyco_hydro_65_M"/>
</dbReference>
<dbReference type="GO" id="GO:0009277">
    <property type="term" value="C:fungal-type cell wall"/>
    <property type="evidence" value="ECO:0007669"/>
    <property type="project" value="TreeGrafter"/>
</dbReference>
<evidence type="ECO:0000259" key="7">
    <source>
        <dbReference type="Pfam" id="PF03632"/>
    </source>
</evidence>
<comment type="catalytic activity">
    <reaction evidence="1">
        <text>alpha,alpha-trehalose + H2O = alpha-D-glucose + beta-D-glucose</text>
        <dbReference type="Rhea" id="RHEA:32675"/>
        <dbReference type="ChEBI" id="CHEBI:15377"/>
        <dbReference type="ChEBI" id="CHEBI:15903"/>
        <dbReference type="ChEBI" id="CHEBI:16551"/>
        <dbReference type="ChEBI" id="CHEBI:17925"/>
        <dbReference type="EC" id="3.2.1.28"/>
    </reaction>
</comment>
<dbReference type="GO" id="GO:0004555">
    <property type="term" value="F:alpha,alpha-trehalase activity"/>
    <property type="evidence" value="ECO:0007669"/>
    <property type="project" value="UniProtKB-EC"/>
</dbReference>
<protein>
    <recommendedName>
        <fullName evidence="3">alpha,alpha-trehalase</fullName>
        <ecNumber evidence="3">3.2.1.28</ecNumber>
    </recommendedName>
</protein>
<dbReference type="GO" id="GO:0030246">
    <property type="term" value="F:carbohydrate binding"/>
    <property type="evidence" value="ECO:0007669"/>
    <property type="project" value="InterPro"/>
</dbReference>
<keyword evidence="5" id="KW-0325">Glycoprotein</keyword>
<evidence type="ECO:0000256" key="2">
    <source>
        <dbReference type="ARBA" id="ARBA00006768"/>
    </source>
</evidence>
<name>A0A9P4SJ86_9PEZI</name>
<dbReference type="InterPro" id="IPR008928">
    <property type="entry name" value="6-hairpin_glycosidase_sf"/>
</dbReference>
<evidence type="ECO:0000256" key="4">
    <source>
        <dbReference type="ARBA" id="ARBA00022801"/>
    </source>
</evidence>
<evidence type="ECO:0000313" key="10">
    <source>
        <dbReference type="Proteomes" id="UP000799429"/>
    </source>
</evidence>
<accession>A0A9P4SJ86</accession>
<feature type="signal peptide" evidence="6">
    <location>
        <begin position="1"/>
        <end position="21"/>
    </location>
</feature>
<feature type="domain" description="Glycoside hydrolase family 65 N-terminal" evidence="8">
    <location>
        <begin position="42"/>
        <end position="310"/>
    </location>
</feature>
<dbReference type="PANTHER" id="PTHR11051">
    <property type="entry name" value="GLYCOSYL HYDROLASE-RELATED"/>
    <property type="match status" value="1"/>
</dbReference>
<proteinExistence type="inferred from homology"/>